<accession>A0A377YT52</accession>
<sequence>MAGGLNKKQRERLNALSHGELLTVIDDLIQDNKQGQNPP</sequence>
<protein>
    <submittedName>
        <fullName evidence="1">Uncharacterized protein</fullName>
    </submittedName>
</protein>
<name>A0A377YT52_KLEPN</name>
<dbReference type="AlphaFoldDB" id="A0A377YT52"/>
<reference evidence="1 2" key="1">
    <citation type="submission" date="2018-06" db="EMBL/GenBank/DDBJ databases">
        <authorList>
            <consortium name="Pathogen Informatics"/>
            <person name="Doyle S."/>
        </authorList>
    </citation>
    <scope>NUCLEOTIDE SEQUENCE [LARGE SCALE GENOMIC DNA]</scope>
    <source>
        <strain evidence="1 2">NCTC5052</strain>
    </source>
</reference>
<dbReference type="Proteomes" id="UP000254103">
    <property type="component" value="Unassembled WGS sequence"/>
</dbReference>
<evidence type="ECO:0000313" key="1">
    <source>
        <dbReference type="EMBL" id="STU47516.1"/>
    </source>
</evidence>
<proteinExistence type="predicted"/>
<dbReference type="EMBL" id="UGLJ01000006">
    <property type="protein sequence ID" value="STU47516.1"/>
    <property type="molecule type" value="Genomic_DNA"/>
</dbReference>
<evidence type="ECO:0000313" key="2">
    <source>
        <dbReference type="Proteomes" id="UP000254103"/>
    </source>
</evidence>
<gene>
    <name evidence="1" type="ORF">NCTC5052_05638</name>
</gene>
<organism evidence="1 2">
    <name type="scientific">Klebsiella pneumoniae</name>
    <dbReference type="NCBI Taxonomy" id="573"/>
    <lineage>
        <taxon>Bacteria</taxon>
        <taxon>Pseudomonadati</taxon>
        <taxon>Pseudomonadota</taxon>
        <taxon>Gammaproteobacteria</taxon>
        <taxon>Enterobacterales</taxon>
        <taxon>Enterobacteriaceae</taxon>
        <taxon>Klebsiella/Raoultella group</taxon>
        <taxon>Klebsiella</taxon>
        <taxon>Klebsiella pneumoniae complex</taxon>
    </lineage>
</organism>